<comment type="caution">
    <text evidence="1">The sequence shown here is derived from an EMBL/GenBank/DDBJ whole genome shotgun (WGS) entry which is preliminary data.</text>
</comment>
<evidence type="ECO:0000313" key="2">
    <source>
        <dbReference type="Proteomes" id="UP001187531"/>
    </source>
</evidence>
<dbReference type="Proteomes" id="UP001187531">
    <property type="component" value="Unassembled WGS sequence"/>
</dbReference>
<protein>
    <submittedName>
        <fullName evidence="1">Uncharacterized protein</fullName>
    </submittedName>
</protein>
<sequence>MESVCKISEAIPAIELCKLRKKCYVELLDLMEQKRNLGFSGGFKLPKITRSNNPEENMPKHKRRIKIMESVCNILKAIPAIELISYKAE</sequence>
<dbReference type="AlphaFoldDB" id="A0AA88KZQ4"/>
<name>A0AA88KZQ4_ARTSF</name>
<gene>
    <name evidence="1" type="ORF">QYM36_015280</name>
</gene>
<proteinExistence type="predicted"/>
<evidence type="ECO:0000313" key="1">
    <source>
        <dbReference type="EMBL" id="KAK2707516.1"/>
    </source>
</evidence>
<accession>A0AA88KZQ4</accession>
<organism evidence="1 2">
    <name type="scientific">Artemia franciscana</name>
    <name type="common">Brine shrimp</name>
    <name type="synonym">Artemia sanfranciscana</name>
    <dbReference type="NCBI Taxonomy" id="6661"/>
    <lineage>
        <taxon>Eukaryota</taxon>
        <taxon>Metazoa</taxon>
        <taxon>Ecdysozoa</taxon>
        <taxon>Arthropoda</taxon>
        <taxon>Crustacea</taxon>
        <taxon>Branchiopoda</taxon>
        <taxon>Anostraca</taxon>
        <taxon>Artemiidae</taxon>
        <taxon>Artemia</taxon>
    </lineage>
</organism>
<reference evidence="1" key="1">
    <citation type="submission" date="2023-07" db="EMBL/GenBank/DDBJ databases">
        <title>Chromosome-level genome assembly of Artemia franciscana.</title>
        <authorList>
            <person name="Jo E."/>
        </authorList>
    </citation>
    <scope>NUCLEOTIDE SEQUENCE</scope>
    <source>
        <tissue evidence="1">Whole body</tissue>
    </source>
</reference>
<dbReference type="EMBL" id="JAVRJZ010000019">
    <property type="protein sequence ID" value="KAK2707516.1"/>
    <property type="molecule type" value="Genomic_DNA"/>
</dbReference>
<keyword evidence="2" id="KW-1185">Reference proteome</keyword>